<dbReference type="InterPro" id="IPR006162">
    <property type="entry name" value="Ppantetheine_attach_site"/>
</dbReference>
<keyword evidence="3" id="KW-0596">Phosphopantetheine</keyword>
<dbReference type="OrthoDB" id="5555092at2"/>
<evidence type="ECO:0000256" key="6">
    <source>
        <dbReference type="ARBA" id="ARBA00023268"/>
    </source>
</evidence>
<dbReference type="PROSITE" id="PS52019">
    <property type="entry name" value="PKS_MFAS_DH"/>
    <property type="match status" value="2"/>
</dbReference>
<accession>A0A1Y6D500</accession>
<dbReference type="Gene3D" id="3.40.47.10">
    <property type="match status" value="3"/>
</dbReference>
<feature type="domain" description="Carrier" evidence="10">
    <location>
        <begin position="369"/>
        <end position="443"/>
    </location>
</feature>
<dbReference type="FunFam" id="3.40.47.10:FF:000019">
    <property type="entry name" value="Polyketide synthase type I"/>
    <property type="match status" value="2"/>
</dbReference>
<feature type="domain" description="Carrier" evidence="10">
    <location>
        <begin position="1746"/>
        <end position="1822"/>
    </location>
</feature>
<keyword evidence="4" id="KW-0597">Phosphoprotein</keyword>
<dbReference type="InterPro" id="IPR049900">
    <property type="entry name" value="PKS_mFAS_DH"/>
</dbReference>
<feature type="active site" description="Proton donor; for dehydratase activity" evidence="8">
    <location>
        <position position="1188"/>
    </location>
</feature>
<dbReference type="Pfam" id="PF08242">
    <property type="entry name" value="Methyltransf_12"/>
    <property type="match status" value="2"/>
</dbReference>
<dbReference type="GO" id="GO:0005886">
    <property type="term" value="C:plasma membrane"/>
    <property type="evidence" value="ECO:0007669"/>
    <property type="project" value="TreeGrafter"/>
</dbReference>
<evidence type="ECO:0000256" key="2">
    <source>
        <dbReference type="ARBA" id="ARBA00006484"/>
    </source>
</evidence>
<dbReference type="InterPro" id="IPR029063">
    <property type="entry name" value="SAM-dependent_MTases_sf"/>
</dbReference>
<dbReference type="Gene3D" id="1.10.1200.10">
    <property type="entry name" value="ACP-like"/>
    <property type="match status" value="4"/>
</dbReference>
<dbReference type="SUPFAM" id="SSF51735">
    <property type="entry name" value="NAD(P)-binding Rossmann-fold domains"/>
    <property type="match status" value="5"/>
</dbReference>
<feature type="region of interest" description="N-terminal hotdog fold" evidence="8">
    <location>
        <begin position="2427"/>
        <end position="2541"/>
    </location>
</feature>
<feature type="region of interest" description="Disordered" evidence="9">
    <location>
        <begin position="3536"/>
        <end position="3560"/>
    </location>
</feature>
<dbReference type="GO" id="GO:0006633">
    <property type="term" value="P:fatty acid biosynthetic process"/>
    <property type="evidence" value="ECO:0007669"/>
    <property type="project" value="UniProtKB-UniPathway"/>
</dbReference>
<dbReference type="SUPFAM" id="SSF47336">
    <property type="entry name" value="ACP-like"/>
    <property type="match status" value="4"/>
</dbReference>
<dbReference type="InterPro" id="IPR018201">
    <property type="entry name" value="Ketoacyl_synth_AS"/>
</dbReference>
<dbReference type="SUPFAM" id="SSF53335">
    <property type="entry name" value="S-adenosyl-L-methionine-dependent methyltransferases"/>
    <property type="match status" value="2"/>
</dbReference>
<dbReference type="STRING" id="1760988.SAMN02949497_0530"/>
<dbReference type="InterPro" id="IPR049551">
    <property type="entry name" value="PKS_DH_C"/>
</dbReference>
<dbReference type="InterPro" id="IPR020806">
    <property type="entry name" value="PKS_PP-bd"/>
</dbReference>
<gene>
    <name evidence="13" type="ORF">SAMN02949497_0530</name>
</gene>
<dbReference type="SMART" id="SM00822">
    <property type="entry name" value="PKS_KR"/>
    <property type="match status" value="3"/>
</dbReference>
<dbReference type="InterPro" id="IPR020841">
    <property type="entry name" value="PKS_Beta-ketoAc_synthase_dom"/>
</dbReference>
<dbReference type="SMART" id="SM00825">
    <property type="entry name" value="PKS_KS"/>
    <property type="match status" value="3"/>
</dbReference>
<dbReference type="PROSITE" id="PS50075">
    <property type="entry name" value="CARRIER"/>
    <property type="match status" value="4"/>
</dbReference>
<comment type="similarity">
    <text evidence="2">Belongs to the short-chain dehydrogenases/reductases (SDR) family.</text>
</comment>
<keyword evidence="5 13" id="KW-0808">Transferase</keyword>
<dbReference type="PROSITE" id="PS00606">
    <property type="entry name" value="KS3_1"/>
    <property type="match status" value="3"/>
</dbReference>
<dbReference type="InterPro" id="IPR032821">
    <property type="entry name" value="PKS_assoc"/>
</dbReference>
<evidence type="ECO:0000256" key="7">
    <source>
        <dbReference type="ARBA" id="ARBA00054155"/>
    </source>
</evidence>
<dbReference type="Pfam" id="PF14765">
    <property type="entry name" value="PS-DH"/>
    <property type="match status" value="2"/>
</dbReference>
<feature type="domain" description="Carrier" evidence="10">
    <location>
        <begin position="4744"/>
        <end position="4820"/>
    </location>
</feature>
<feature type="region of interest" description="Disordered" evidence="9">
    <location>
        <begin position="3645"/>
        <end position="3677"/>
    </location>
</feature>
<dbReference type="PROSITE" id="PS52004">
    <property type="entry name" value="KS3_2"/>
    <property type="match status" value="3"/>
</dbReference>
<dbReference type="PANTHER" id="PTHR43775">
    <property type="entry name" value="FATTY ACID SYNTHASE"/>
    <property type="match status" value="1"/>
</dbReference>
<feature type="domain" description="PKS/mFAS DH" evidence="12">
    <location>
        <begin position="2427"/>
        <end position="2694"/>
    </location>
</feature>
<dbReference type="InterPro" id="IPR014031">
    <property type="entry name" value="Ketoacyl_synth_C"/>
</dbReference>
<dbReference type="InterPro" id="IPR042104">
    <property type="entry name" value="PKS_dehydratase_sf"/>
</dbReference>
<dbReference type="GO" id="GO:0004312">
    <property type="term" value="F:fatty acid synthase activity"/>
    <property type="evidence" value="ECO:0007669"/>
    <property type="project" value="TreeGrafter"/>
</dbReference>
<feature type="active site" description="Proton acceptor; for dehydratase activity" evidence="8">
    <location>
        <position position="984"/>
    </location>
</feature>
<dbReference type="InterPro" id="IPR014030">
    <property type="entry name" value="Ketoacyl_synth_N"/>
</dbReference>
<keyword evidence="14" id="KW-1185">Reference proteome</keyword>
<evidence type="ECO:0000259" key="11">
    <source>
        <dbReference type="PROSITE" id="PS52004"/>
    </source>
</evidence>
<evidence type="ECO:0000256" key="3">
    <source>
        <dbReference type="ARBA" id="ARBA00022450"/>
    </source>
</evidence>
<dbReference type="Pfam" id="PF21394">
    <property type="entry name" value="Beta-ketacyl_N"/>
    <property type="match status" value="1"/>
</dbReference>
<dbReference type="Proteomes" id="UP000192923">
    <property type="component" value="Unassembled WGS sequence"/>
</dbReference>
<feature type="active site" description="Proton donor; for dehydratase activity" evidence="8">
    <location>
        <position position="2607"/>
    </location>
</feature>
<proteinExistence type="inferred from homology"/>
<dbReference type="GO" id="GO:0004315">
    <property type="term" value="F:3-oxoacyl-[acyl-carrier-protein] synthase activity"/>
    <property type="evidence" value="ECO:0007669"/>
    <property type="project" value="InterPro"/>
</dbReference>
<dbReference type="InterPro" id="IPR050091">
    <property type="entry name" value="PKS_NRPS_Biosynth_Enz"/>
</dbReference>
<dbReference type="InterPro" id="IPR020807">
    <property type="entry name" value="PKS_DH"/>
</dbReference>
<dbReference type="Pfam" id="PF02801">
    <property type="entry name" value="Ketoacyl-synt_C"/>
    <property type="match status" value="3"/>
</dbReference>
<dbReference type="Pfam" id="PF00109">
    <property type="entry name" value="ketoacyl-synt"/>
    <property type="match status" value="3"/>
</dbReference>
<dbReference type="InterPro" id="IPR036736">
    <property type="entry name" value="ACP-like_sf"/>
</dbReference>
<feature type="domain" description="Ketosynthase family 3 (KS3)" evidence="11">
    <location>
        <begin position="3680"/>
        <end position="4114"/>
    </location>
</feature>
<dbReference type="InterPro" id="IPR016039">
    <property type="entry name" value="Thiolase-like"/>
</dbReference>
<feature type="compositionally biased region" description="Pro residues" evidence="9">
    <location>
        <begin position="3546"/>
        <end position="3559"/>
    </location>
</feature>
<dbReference type="SMART" id="SM01294">
    <property type="entry name" value="PKS_PP_betabranch"/>
    <property type="match status" value="1"/>
</dbReference>
<feature type="domain" description="Ketosynthase family 3 (KS3)" evidence="11">
    <location>
        <begin position="462"/>
        <end position="867"/>
    </location>
</feature>
<dbReference type="GO" id="GO:0031177">
    <property type="term" value="F:phosphopantetheine binding"/>
    <property type="evidence" value="ECO:0007669"/>
    <property type="project" value="InterPro"/>
</dbReference>
<evidence type="ECO:0000256" key="8">
    <source>
        <dbReference type="PROSITE-ProRule" id="PRU01363"/>
    </source>
</evidence>
<dbReference type="SUPFAM" id="SSF53901">
    <property type="entry name" value="Thiolase-like"/>
    <property type="match status" value="3"/>
</dbReference>
<dbReference type="CDD" id="cd02440">
    <property type="entry name" value="AdoMet_MTases"/>
    <property type="match status" value="1"/>
</dbReference>
<dbReference type="InterPro" id="IPR013217">
    <property type="entry name" value="Methyltransf_12"/>
</dbReference>
<dbReference type="InterPro" id="IPR057326">
    <property type="entry name" value="KR_dom"/>
</dbReference>
<evidence type="ECO:0000256" key="4">
    <source>
        <dbReference type="ARBA" id="ARBA00022553"/>
    </source>
</evidence>
<dbReference type="GO" id="GO:0071770">
    <property type="term" value="P:DIM/DIP cell wall layer assembly"/>
    <property type="evidence" value="ECO:0007669"/>
    <property type="project" value="TreeGrafter"/>
</dbReference>
<organism evidence="13 14">
    <name type="scientific">Methylomagnum ishizawai</name>
    <dbReference type="NCBI Taxonomy" id="1760988"/>
    <lineage>
        <taxon>Bacteria</taxon>
        <taxon>Pseudomonadati</taxon>
        <taxon>Pseudomonadota</taxon>
        <taxon>Gammaproteobacteria</taxon>
        <taxon>Methylococcales</taxon>
        <taxon>Methylococcaceae</taxon>
        <taxon>Methylomagnum</taxon>
    </lineage>
</organism>
<dbReference type="InterPro" id="IPR049490">
    <property type="entry name" value="C883_1060-like_KR_N"/>
</dbReference>
<name>A0A1Y6D500_9GAMM</name>
<feature type="domain" description="Ketosynthase family 3 (KS3)" evidence="11">
    <location>
        <begin position="1843"/>
        <end position="2269"/>
    </location>
</feature>
<dbReference type="GO" id="GO:0005737">
    <property type="term" value="C:cytoplasm"/>
    <property type="evidence" value="ECO:0007669"/>
    <property type="project" value="TreeGrafter"/>
</dbReference>
<evidence type="ECO:0000313" key="13">
    <source>
        <dbReference type="EMBL" id="SMF97500.1"/>
    </source>
</evidence>
<dbReference type="PANTHER" id="PTHR43775:SF37">
    <property type="entry name" value="SI:DKEY-61P9.11"/>
    <property type="match status" value="1"/>
</dbReference>
<dbReference type="CDD" id="cd00833">
    <property type="entry name" value="PKS"/>
    <property type="match status" value="3"/>
</dbReference>
<dbReference type="Pfam" id="PF16197">
    <property type="entry name" value="KAsynt_C_assoc"/>
    <property type="match status" value="3"/>
</dbReference>
<feature type="region of interest" description="C-terminal hotdog fold" evidence="8">
    <location>
        <begin position="2551"/>
        <end position="2694"/>
    </location>
</feature>
<keyword evidence="6" id="KW-0511">Multifunctional enzyme</keyword>
<dbReference type="SMART" id="SM00823">
    <property type="entry name" value="PKS_PP"/>
    <property type="match status" value="4"/>
</dbReference>
<evidence type="ECO:0000259" key="10">
    <source>
        <dbReference type="PROSITE" id="PS50075"/>
    </source>
</evidence>
<dbReference type="PROSITE" id="PS00012">
    <property type="entry name" value="PHOSPHOPANTETHEINE"/>
    <property type="match status" value="2"/>
</dbReference>
<dbReference type="Gene3D" id="3.10.129.110">
    <property type="entry name" value="Polyketide synthase dehydratase"/>
    <property type="match status" value="2"/>
</dbReference>
<dbReference type="SMART" id="SM00826">
    <property type="entry name" value="PKS_DH"/>
    <property type="match status" value="2"/>
</dbReference>
<feature type="domain" description="Carrier" evidence="10">
    <location>
        <begin position="3571"/>
        <end position="3644"/>
    </location>
</feature>
<evidence type="ECO:0000256" key="5">
    <source>
        <dbReference type="ARBA" id="ARBA00022679"/>
    </source>
</evidence>
<dbReference type="EMBL" id="FXAM01000002">
    <property type="protein sequence ID" value="SMF97500.1"/>
    <property type="molecule type" value="Genomic_DNA"/>
</dbReference>
<feature type="compositionally biased region" description="Pro residues" evidence="9">
    <location>
        <begin position="3651"/>
        <end position="3663"/>
    </location>
</feature>
<feature type="region of interest" description="N-terminal hotdog fold" evidence="8">
    <location>
        <begin position="953"/>
        <end position="1105"/>
    </location>
</feature>
<dbReference type="Gene3D" id="3.40.50.720">
    <property type="entry name" value="NAD(P)-binding Rossmann-like Domain"/>
    <property type="match status" value="3"/>
</dbReference>
<evidence type="ECO:0000259" key="12">
    <source>
        <dbReference type="PROSITE" id="PS52019"/>
    </source>
</evidence>
<evidence type="ECO:0000313" key="14">
    <source>
        <dbReference type="Proteomes" id="UP000192923"/>
    </source>
</evidence>
<reference evidence="13 14" key="1">
    <citation type="submission" date="2016-12" db="EMBL/GenBank/DDBJ databases">
        <authorList>
            <person name="Song W.-J."/>
            <person name="Kurnit D.M."/>
        </authorList>
    </citation>
    <scope>NUCLEOTIDE SEQUENCE [LARGE SCALE GENOMIC DNA]</scope>
    <source>
        <strain evidence="13 14">175</strain>
    </source>
</reference>
<dbReference type="Gene3D" id="1.10.1240.100">
    <property type="match status" value="3"/>
</dbReference>
<comment type="pathway">
    <text evidence="1">Lipid metabolism; fatty acid biosynthesis.</text>
</comment>
<evidence type="ECO:0000256" key="9">
    <source>
        <dbReference type="SAM" id="MobiDB-lite"/>
    </source>
</evidence>
<dbReference type="UniPathway" id="UPA00094"/>
<dbReference type="RefSeq" id="WP_125469161.1">
    <property type="nucleotide sequence ID" value="NZ_FXAM01000002.1"/>
</dbReference>
<feature type="active site" description="Proton acceptor; for dehydratase activity" evidence="8">
    <location>
        <position position="2462"/>
    </location>
</feature>
<sequence length="4823" mass="504917">MNSAHSHSDPSALLDPWCRALLARGVRAAGLDSRVLPDAETLAAAFGAVPRFRRWLEASADLLREPVGTDPDALRDDLLRREPALAAHVALAEACAAALPEILAGKLAATDVLFPGGAPNRVEPIYRDNPWADYFNRLTAEACLQAVAARLARWPGQVPRILEIGAGTGGTTGFVLDRLERHRGTFEYVYSDISPGFVQQGRKLFGGRGHRMEFLRLDIEQAATPPLEPAQIIIATNVLHATRRIDRTLANVRALLADDGLLLLNELTRTDAFAALTFGLLDGWWCFEDAEQRLPHGPVLSAAGWRAALARNGFGTPAVYGWNGREDGFQCLFVTTAAAYTRRAQEPQIRIEARNPIATPGLETGTDAAALRRRVREVLARRLGFAPDDIGWEHPFAELGVDSIVAPQFAADLADALGTGVDAMDIYNHGTVAALAGALAERLPRSSTTETRVVSAASGPPGDAIAVIGLACRFAGAPDADAFWDLLAEGRDATAPVGTARWADPGLQLTAGLLPEAECFDPDFFRLSHAEAEVMDPQQRVFLEECWHALEDAGLGSAQLEGRACGVFVGVAAQHHPANQGEARAALGNSNAILAARIAYHLNLKGPAVPVDTACSSSLVAIHLAAQALRNGDCELALAGGVSVLLCNSALPRFLVEAGMVSPTGQCRAFDAGADGFVPGEGVGVVVLRRLDQALAHGDRILGVIRATGINQDGRTSGITAPSGPAQTALLRRVWAQAGIEPASLSLIEAHGTGTPLGDPIEAQALAAAFGARAGNTRLALGSVKPNIGHTLTAAGVASVIKVLLALRERTLPPSLHFHTPNPRLNLEQSPFYVPQQAEAWRAAEPRRAAVSSFGFSGTNAHAVIEEAPPTTAPVTMAGDALLLLSAADQPALVRLARRLAAWLAAHPDTALADLCRSLNAGRAFLAERAAFRVDALAVFRRGLLALAEGRADPALIHVGGLLGEAGAVWRIAPGDDLTRLGAHFVAGGLADWERLGVGGRVLSLPGYPFARDRFPLPGDAATDGHGAALDALVPGGDPAFADHVWDGRAIVPATALLWLAAQALGGRACLIEAVRWHRPLTADGREARFVLQADGRVVLESAEGRHAEARARPARTEERPQLALPAALPETWNHAAVYQRFAALGFAYGPLFRVVQGIATTPGRAGSRLAWPDGVPASRHPAIGLLDGMIQSALGLLDSGEQPVTVVPIGLGRAWIDPAALAAPLRVEVRAVGDAAASGERHLDVVAWNAAGEVAARLEGLAVRVSEAGDPIQPLLYRPAWRRAELAAGFQPLREVTVLLFDHSATTPPALSGQTCILVTPGPAFRALADHRYELPPGDPAALSALAQALAGRGLHPDVWLNLWPRTQADDDAATRLALGPLTLLHGLRSWLPRRDASRTLRVVQVGPAAKDADPAQAATAGLFHALAGEEPRFMGNTLALPEGVDPWPILLAELAEAEGAGEILLDAEGHRHVRAYVPVPESGGVADPLAHAVCLITGGLGGLGLALAAHLWRTRRAKLALLGRTPPQERAAQVLAALRAEGADILELRADLNDTAALATALADIRVRWGAIQAVFHLAGVQADGFLRGLPVDVPERVLAPKIGGTLALLSALAGSPVRLWVGFGSLAGAFGAPGQAPYAAANRAMDALLERAAHEHPDWRVLALDWGYWALDGGMAVRDRDAASVQASTGLTGFTPEQGMALLDRVLAAPVSGRLLLAQGRRAVFEAFMAGSGPSVPATPPAAAPEDFLAYLTGIVAEITHTPAQRLGPDRALDEFGIDSIMITRLNARLERDLGRISKTLFFEHPTLRSLAAYLARQYGGVRPQVRAAASPPPVPDADPAAIAIVGMAGRFPEAGDLDAYWRNLLAGRVCIREIPAGRWPLAGFYDPDPQRAGTSYAKWGGFIEGVDRFDPLFFNIAPDEAARMDPQERLFLETAWQCLEDAGSTRAGFGPAGEREVGVYVGVMYGDYQLLAHDAAAGQGTIGGAAPYWSIANRVSYALGLEGPSLAVDSACSSSLTALHLACQAIAAGDCRAALVGGVNLSLHPDKYIGLSQGRFASSDGRCRSFGAGGDGYVPGEGVAAVLLKPLTAALAAGDVIHGVIRATAINHGGRTNGYTVPNPAAQAAAIRRALRRAGLSGTELGYIEAHGTGTRLGDPIEIEGLVQALGGNVPPGAIPLGSAKAAIGHLEAAAGVAGLIKVLLQMRHGRYAPLPLAGPVNPDIDFAATPLRLQTTAAAWPTAADGRRYAGVSSFGAGGANAHVIVQDPPPRPARTADGFARVVPLSARTEAQVRALAGALAGHLAGREPPPTLADLCHTLTIGRESLRCRCAFVAQDRDHARNLLAAIAERREGGGVVWGEAPDDSGAAPAQPGGGDLPALAEFWCRGGAALWPQDGTRISLAARPFLGGRHWLRATPPIPVSVPPVPGDWTRQPRPLREGEQAAWLFTLPPDSTLLSQHIVGGERLLPGAAIVAMALELEPAGLKELTWMQSIRAGAAPLRLDFSLRSTAAGTAFTVRAGDDPAVLAAGVMGAVSGAMAVSELPAGAGAVVEAGDFYRRLAELGLEYGGRFQGVRRLWPDAVLARAELAIPDHASPALDPAWLDGAFQTLAGLLPDLRRAVRGEGVPVPYTLGSVAVFGDWRQVREVRARRLSAPDAPVQRFALALVDAAGRPVLSVGELTARRRILAPVATPPTLLKPIWVARPVQGPRPGRALVLVAPGAESLAAELAGRFLDAPVLAFDAALPTGLALAGRTLYYLDTAEGAVPPPEGDAGIWAEAAASRSLRLLAVLRRLAAGPEGRSIQRMVIVTRGVYAVHAAPGLERASDAAGLHGLAKAAAREWPGIPVVAVDLPAEGDGRALDRLAAEPGDSAGAEIAYRQGRRYVRRLRPVVVAGESRLPLEQGGTCLIVGGMGGVGRTLAEHWAREFGARIVLVGRRPAAADSAGFTAKLRTLGGDGLYLQADASDPAAFAAAVAQAEAAFGPIQIAAQSALALRDKTLALMDEADFRAAFAPRAAVGAAFLAAFAARPPRCLLLFSSANLFLGQHGQGNYVAGNAALAALGQAARARGWPVHLVHWGLWGEVGAVADPAIQARFSAEGVLPITPDLGAALLPMALAAGADIAAVRVEPARLAALEWVERQAWRRAEPTGPAPTAPALAAQLARAVPVDESIAAAGTAFAILERYGLARVAGMFRALAGAAAQRRLTPARLWRELGVVPDYTRLVLALLRRLAELGWVEERDGLWRLAGAETPDLDRYRAELDGWTQDRPWLAANRDLLESCLDAYPAVLRGERAGSAVLFPDGDTRRVAVAYQGNPISDRANALLVAAVVAEVEARLKATPGPVHLLEVGAGTGGSTLPVLAGLRSWRERVRYHATDISPYLAQRLRGRCAEEGWEIEAAALDITRAPGPEDTARYDLIIAANVVHATPDIAATLSHLRTRLAAGGRLLLNELTARRDLGTLIFGLTPQWWMADDPELRLPDSPALAPEAWRGVLAETGWIEPLSIGVEGEAETSGQSLVTALADAWNPVGPDSEAASPSVPAPAVPAATPAPPRLAEGTARDGLEPMLDYLKRLFTAVLGVDPSEMRPGDTFERYGVESLSALEIRNRIAADYPAVSSTLLFEHNTLRRLAEHLLTLGVPAQPHRTPPPQDLPPAPAPSVAEDAESQPAPPVRAEPIAVIGFAGRFPGADTPEALWTLLREGGSALGPVPADRWDAERYLDRGAGKVPAPGHCRSRWGGFLEGIDRFDPLFFGIPPLEAETMDPQERLFIETCWNALEDAGTTPARLADQARATGAPGSVGVFCGVMNTAYQWLAAEAWRAGEDRAASSHFWSIPNRVSYLFDFDGPSLAVDTACSSSLTALHLACESLRRGECGAALVGGVNLIAHPRQLVNLGQAGMIAAGAECRAFGAGADGFVDGEGVGVLVLKPWSRALADGDRIDGLIVGSALNAGGKTGGFTVPNPRAQTAVIRAALDQAGIGADGLCLIETHGTGTELGDPIEVAGLLAALKDPAPAQRLPLGTLKANIGHLEAAAGIASLIKVLLQLRHATIAPARHAATPNPLIPWPDAPFRLPADAEPWPQPPHRPRRAAVSGFGAGGANAHVIVEAAPATPRRAVPASPEHLPLTAKTPRLLAELAGRMAEAVAGLAPRHAGGDTRTLLADIGRTLREGRVGQAHTLWFAAHDVDEFVAALRAVARGGIPPEPARPPVEPPCDPRARPVSLPTSPFDRQRYWLDVEPAPPGGVPGVRPAVADAGHATPPATATQLLGLEWMPDPVPTAGASPSRTILLIGGGAALAADLAGLGHAVERLSAAGTEWQTTLAHAGEPCWVVVDGRGGDAAGPMLRAALDIARRVVGTAGPGRLLHIASLGADGQPLPASIAIAALFRSLVLENPACSAAAVAMAQPTAAAIAAELAALDRPGSYGVRYLGAERQQLAIAPPAAGSARPLPGFREGGSYVLVGGLGEVGRPLAQVLVRRYRARVAILGRTAPDAQVQARWAELGSSGSIRYVRCDINDRADLAAALAQVAEFQGGIDGVLHLARKVAPAPLHALRLEDAAATLAPKVEGSLNLLGALAAYRPDWLILFSSLAAWAGQAGGADYAAACAFQDGLALAAGPMPTPVLAVAWPQWEHDLYLDAAKRQQWSALDLATLDIEAGLDALENLLRQGPGAYGVLHGADSALARLAERLPGYRAAPSWAGQLAGWDAATLRAYRDYLRAEGLAPPTLDSPQDPPASAADTFAAEVLAVCAEYLKIAPDLLAQASFAELGLDSIRALHLAERLQRCLQRPVEPVMLFQHPTIARLSEALATAGAHP</sequence>
<evidence type="ECO:0000256" key="1">
    <source>
        <dbReference type="ARBA" id="ARBA00005194"/>
    </source>
</evidence>
<dbReference type="InterPro" id="IPR013968">
    <property type="entry name" value="PKS_KR"/>
</dbReference>
<dbReference type="Pfam" id="PF00550">
    <property type="entry name" value="PP-binding"/>
    <property type="match status" value="4"/>
</dbReference>
<comment type="function">
    <text evidence="7">Involved in production of the polyketide antibiotic thailandamide.</text>
</comment>
<dbReference type="Pfam" id="PF08659">
    <property type="entry name" value="KR"/>
    <property type="match status" value="3"/>
</dbReference>
<feature type="region of interest" description="C-terminal hotdog fold" evidence="8">
    <location>
        <begin position="1130"/>
        <end position="1273"/>
    </location>
</feature>
<feature type="domain" description="PKS/mFAS DH" evidence="12">
    <location>
        <begin position="953"/>
        <end position="1273"/>
    </location>
</feature>
<dbReference type="Gene3D" id="3.40.50.150">
    <property type="entry name" value="Vaccinia Virus protein VP39"/>
    <property type="match status" value="2"/>
</dbReference>
<protein>
    <submittedName>
        <fullName evidence="13">Acyl transferase domain-containing protein</fullName>
    </submittedName>
</protein>
<dbReference type="InterPro" id="IPR036291">
    <property type="entry name" value="NAD(P)-bd_dom_sf"/>
</dbReference>
<dbReference type="InterPro" id="IPR009081">
    <property type="entry name" value="PP-bd_ACP"/>
</dbReference>